<evidence type="ECO:0000256" key="4">
    <source>
        <dbReference type="SAM" id="SignalP"/>
    </source>
</evidence>
<feature type="chain" id="PRO_5009796832" evidence="4">
    <location>
        <begin position="39"/>
        <end position="345"/>
    </location>
</feature>
<organism evidence="5 6">
    <name type="scientific">Bradyrhizobium valentinum</name>
    <dbReference type="NCBI Taxonomy" id="1518501"/>
    <lineage>
        <taxon>Bacteria</taxon>
        <taxon>Pseudomonadati</taxon>
        <taxon>Pseudomonadota</taxon>
        <taxon>Alphaproteobacteria</taxon>
        <taxon>Hyphomicrobiales</taxon>
        <taxon>Nitrobacteraceae</taxon>
        <taxon>Bradyrhizobium</taxon>
    </lineage>
</organism>
<keyword evidence="3" id="KW-0460">Magnesium</keyword>
<dbReference type="InterPro" id="IPR036412">
    <property type="entry name" value="HAD-like_sf"/>
</dbReference>
<dbReference type="AlphaFoldDB" id="A0A0R3KND8"/>
<evidence type="ECO:0000256" key="2">
    <source>
        <dbReference type="ARBA" id="ARBA00022801"/>
    </source>
</evidence>
<name>A0A0R3KND8_9BRAD</name>
<sequence>MKPIVRFPFIDRRVLLSSLALLPILSAPLRSSSAVAQAQRDPLPSWNDGATKASILDFVARVTTQGGPFFVPVEQRIATFDNDGTLWIEQPMYIQLAFALDRVKALAPMHPEWKTKQPFAAVLDNDLKGLAASGEKGLVEIIAVTHAGMTTAEFEKIVTDWLATARDHRFKRPYTELVYQPMLELLACLRANGFKTFIASGGGIEFMRPWTERIYGIPPEQVIGSSIKTRFEMKDGAPTLFRLPEINFIDDKTGKPIGINEHIGRRPIAAFGNSDGDLEMLQWATLGASGARFGLIVHHTDAEREYAYDRHSHFGKLDAALDAAAVNKWTVVDMKKDWKRIFAFE</sequence>
<dbReference type="Proteomes" id="UP000051913">
    <property type="component" value="Unassembled WGS sequence"/>
</dbReference>
<keyword evidence="4" id="KW-0732">Signal</keyword>
<dbReference type="GO" id="GO:0016787">
    <property type="term" value="F:hydrolase activity"/>
    <property type="evidence" value="ECO:0007669"/>
    <property type="project" value="UniProtKB-KW"/>
</dbReference>
<dbReference type="EMBL" id="LLXX01000239">
    <property type="protein sequence ID" value="KRQ89369.1"/>
    <property type="molecule type" value="Genomic_DNA"/>
</dbReference>
<evidence type="ECO:0000256" key="1">
    <source>
        <dbReference type="ARBA" id="ARBA00022723"/>
    </source>
</evidence>
<proteinExistence type="predicted"/>
<feature type="signal peptide" evidence="4">
    <location>
        <begin position="1"/>
        <end position="38"/>
    </location>
</feature>
<keyword evidence="6" id="KW-1185">Reference proteome</keyword>
<dbReference type="STRING" id="1518501.CQ10_05540"/>
<evidence type="ECO:0000313" key="6">
    <source>
        <dbReference type="Proteomes" id="UP000051913"/>
    </source>
</evidence>
<dbReference type="Gene3D" id="3.40.50.1000">
    <property type="entry name" value="HAD superfamily/HAD-like"/>
    <property type="match status" value="1"/>
</dbReference>
<reference evidence="5 6" key="1">
    <citation type="submission" date="2014-03" db="EMBL/GenBank/DDBJ databases">
        <title>Bradyrhizobium valentinum sp. nov., isolated from effective nodules of Lupinus mariae-josephae, a lupine endemic of basic-lime soils in Eastern Spain.</title>
        <authorList>
            <person name="Duran D."/>
            <person name="Rey L."/>
            <person name="Navarro A."/>
            <person name="Busquets A."/>
            <person name="Imperial J."/>
            <person name="Ruiz-Argueso T."/>
        </authorList>
    </citation>
    <scope>NUCLEOTIDE SEQUENCE [LARGE SCALE GENOMIC DNA]</scope>
    <source>
        <strain evidence="5 6">LmjM3</strain>
    </source>
</reference>
<dbReference type="InterPro" id="IPR023214">
    <property type="entry name" value="HAD_sf"/>
</dbReference>
<keyword evidence="2" id="KW-0378">Hydrolase</keyword>
<protein>
    <submittedName>
        <fullName evidence="5">Haloacid dehalogenase</fullName>
    </submittedName>
</protein>
<keyword evidence="1" id="KW-0479">Metal-binding</keyword>
<dbReference type="PANTHER" id="PTHR43344:SF13">
    <property type="entry name" value="PHOSPHATASE RV3661-RELATED"/>
    <property type="match status" value="1"/>
</dbReference>
<dbReference type="OrthoDB" id="9799365at2"/>
<accession>A0A0R3KND8</accession>
<dbReference type="Pfam" id="PF12710">
    <property type="entry name" value="HAD"/>
    <property type="match status" value="1"/>
</dbReference>
<dbReference type="InterPro" id="IPR050582">
    <property type="entry name" value="HAD-like_SerB"/>
</dbReference>
<dbReference type="SUPFAM" id="SSF56784">
    <property type="entry name" value="HAD-like"/>
    <property type="match status" value="1"/>
</dbReference>
<gene>
    <name evidence="5" type="ORF">CP49_14290</name>
</gene>
<dbReference type="PANTHER" id="PTHR43344">
    <property type="entry name" value="PHOSPHOSERINE PHOSPHATASE"/>
    <property type="match status" value="1"/>
</dbReference>
<evidence type="ECO:0000256" key="3">
    <source>
        <dbReference type="ARBA" id="ARBA00022842"/>
    </source>
</evidence>
<dbReference type="RefSeq" id="WP_057855807.1">
    <property type="nucleotide sequence ID" value="NZ_LLXX01000239.1"/>
</dbReference>
<evidence type="ECO:0000313" key="5">
    <source>
        <dbReference type="EMBL" id="KRQ89369.1"/>
    </source>
</evidence>
<dbReference type="GO" id="GO:0046872">
    <property type="term" value="F:metal ion binding"/>
    <property type="evidence" value="ECO:0007669"/>
    <property type="project" value="UniProtKB-KW"/>
</dbReference>
<comment type="caution">
    <text evidence="5">The sequence shown here is derived from an EMBL/GenBank/DDBJ whole genome shotgun (WGS) entry which is preliminary data.</text>
</comment>